<dbReference type="RefSeq" id="XP_011773531.1">
    <property type="nucleotide sequence ID" value="XM_011775229.1"/>
</dbReference>
<dbReference type="GeneID" id="23861384"/>
<evidence type="ECO:0000313" key="1">
    <source>
        <dbReference type="EMBL" id="CBH11244.1"/>
    </source>
</evidence>
<dbReference type="Proteomes" id="UP000002316">
    <property type="component" value="Chromosome 5"/>
</dbReference>
<dbReference type="KEGG" id="tbg:TbgDal_V3820"/>
<dbReference type="AlphaFoldDB" id="C9ZPB6"/>
<name>C9ZPB6_TRYB9</name>
<accession>C9ZPB6</accession>
<protein>
    <submittedName>
        <fullName evidence="1">Uncharacterized protein</fullName>
    </submittedName>
</protein>
<evidence type="ECO:0000313" key="2">
    <source>
        <dbReference type="Proteomes" id="UP000002316"/>
    </source>
</evidence>
<sequence>MAAGSEKWMLVRASHVLPLLLTNFKCHSSLNPLMASISVYLGRRRVAFKCNIFHFRWGFLNRLMHYISLTQLVPLFLMKHVQKKTLRDIIRQHFHLFTSCFFSFLCGVIKA</sequence>
<organism evidence="1 2">
    <name type="scientific">Trypanosoma brucei gambiense (strain MHOM/CI/86/DAL972)</name>
    <dbReference type="NCBI Taxonomy" id="679716"/>
    <lineage>
        <taxon>Eukaryota</taxon>
        <taxon>Discoba</taxon>
        <taxon>Euglenozoa</taxon>
        <taxon>Kinetoplastea</taxon>
        <taxon>Metakinetoplastina</taxon>
        <taxon>Trypanosomatida</taxon>
        <taxon>Trypanosomatidae</taxon>
        <taxon>Trypanosoma</taxon>
    </lineage>
</organism>
<dbReference type="EMBL" id="FN554968">
    <property type="protein sequence ID" value="CBH11244.1"/>
    <property type="molecule type" value="Genomic_DNA"/>
</dbReference>
<reference evidence="2" key="1">
    <citation type="journal article" date="2010" name="PLoS Negl. Trop. Dis.">
        <title>The genome sequence of Trypanosoma brucei gambiense, causative agent of chronic human african trypanosomiasis.</title>
        <authorList>
            <person name="Jackson A.P."/>
            <person name="Sanders M."/>
            <person name="Berry A."/>
            <person name="McQuillan J."/>
            <person name="Aslett M.A."/>
            <person name="Quail M.A."/>
            <person name="Chukualim B."/>
            <person name="Capewell P."/>
            <person name="MacLeod A."/>
            <person name="Melville S.E."/>
            <person name="Gibson W."/>
            <person name="Barry J.D."/>
            <person name="Berriman M."/>
            <person name="Hertz-Fowler C."/>
        </authorList>
    </citation>
    <scope>NUCLEOTIDE SEQUENCE [LARGE SCALE GENOMIC DNA]</scope>
    <source>
        <strain evidence="2">MHOM/CI/86/DAL972</strain>
    </source>
</reference>
<gene>
    <name evidence="1" type="ORF">TbgDal_V3820</name>
</gene>
<proteinExistence type="predicted"/>